<protein>
    <submittedName>
        <fullName evidence="1">Uncharacterized protein</fullName>
    </submittedName>
</protein>
<organism evidence="1">
    <name type="scientific">marine sediment metagenome</name>
    <dbReference type="NCBI Taxonomy" id="412755"/>
    <lineage>
        <taxon>unclassified sequences</taxon>
        <taxon>metagenomes</taxon>
        <taxon>ecological metagenomes</taxon>
    </lineage>
</organism>
<sequence>MPQPKTEVATESRIEAAALDFAQTKGVTYEWEIFTYLKENGYSVSLAKFRPV</sequence>
<name>X1SKQ9_9ZZZZ</name>
<reference evidence="1" key="1">
    <citation type="journal article" date="2014" name="Front. Microbiol.">
        <title>High frequency of phylogenetically diverse reductive dehalogenase-homologous genes in deep subseafloor sedimentary metagenomes.</title>
        <authorList>
            <person name="Kawai M."/>
            <person name="Futagami T."/>
            <person name="Toyoda A."/>
            <person name="Takaki Y."/>
            <person name="Nishi S."/>
            <person name="Hori S."/>
            <person name="Arai W."/>
            <person name="Tsubouchi T."/>
            <person name="Morono Y."/>
            <person name="Uchiyama I."/>
            <person name="Ito T."/>
            <person name="Fujiyama A."/>
            <person name="Inagaki F."/>
            <person name="Takami H."/>
        </authorList>
    </citation>
    <scope>NUCLEOTIDE SEQUENCE</scope>
    <source>
        <strain evidence="1">Expedition CK06-06</strain>
    </source>
</reference>
<feature type="non-terminal residue" evidence="1">
    <location>
        <position position="52"/>
    </location>
</feature>
<accession>X1SKQ9</accession>
<dbReference type="AlphaFoldDB" id="X1SKQ9"/>
<comment type="caution">
    <text evidence="1">The sequence shown here is derived from an EMBL/GenBank/DDBJ whole genome shotgun (WGS) entry which is preliminary data.</text>
</comment>
<dbReference type="EMBL" id="BARV01044025">
    <property type="protein sequence ID" value="GAI68379.1"/>
    <property type="molecule type" value="Genomic_DNA"/>
</dbReference>
<gene>
    <name evidence="1" type="ORF">S06H3_65402</name>
</gene>
<proteinExistence type="predicted"/>
<evidence type="ECO:0000313" key="1">
    <source>
        <dbReference type="EMBL" id="GAI68379.1"/>
    </source>
</evidence>